<dbReference type="RefSeq" id="WP_377743509.1">
    <property type="nucleotide sequence ID" value="NZ_JBHRXJ010000004.1"/>
</dbReference>
<evidence type="ECO:0000256" key="2">
    <source>
        <dbReference type="ARBA" id="ARBA00023239"/>
    </source>
</evidence>
<dbReference type="PANTHER" id="PTHR11941">
    <property type="entry name" value="ENOYL-COA HYDRATASE-RELATED"/>
    <property type="match status" value="1"/>
</dbReference>
<dbReference type="SUPFAM" id="SSF52096">
    <property type="entry name" value="ClpP/crotonase"/>
    <property type="match status" value="1"/>
</dbReference>
<keyword evidence="2" id="KW-0456">Lyase</keyword>
<dbReference type="InterPro" id="IPR018376">
    <property type="entry name" value="Enoyl-CoA_hyd/isom_CS"/>
</dbReference>
<evidence type="ECO:0000256" key="3">
    <source>
        <dbReference type="RuleBase" id="RU003707"/>
    </source>
</evidence>
<name>A0ABV7R1E9_9RHOB</name>
<accession>A0ABV7R1E9</accession>
<comment type="caution">
    <text evidence="4">The sequence shown here is derived from an EMBL/GenBank/DDBJ whole genome shotgun (WGS) entry which is preliminary data.</text>
</comment>
<proteinExistence type="inferred from homology"/>
<organism evidence="4 5">
    <name type="scientific">Paracoccus mangrovi</name>
    <dbReference type="NCBI Taxonomy" id="1715645"/>
    <lineage>
        <taxon>Bacteria</taxon>
        <taxon>Pseudomonadati</taxon>
        <taxon>Pseudomonadota</taxon>
        <taxon>Alphaproteobacteria</taxon>
        <taxon>Rhodobacterales</taxon>
        <taxon>Paracoccaceae</taxon>
        <taxon>Paracoccus</taxon>
    </lineage>
</organism>
<evidence type="ECO:0000256" key="1">
    <source>
        <dbReference type="ARBA" id="ARBA00005254"/>
    </source>
</evidence>
<protein>
    <submittedName>
        <fullName evidence="4">Enoyl-CoA hydratase/isomerase family protein</fullName>
    </submittedName>
</protein>
<sequence>MGQELVLRQGIEPGVEMLTLNRPDKLNALSTPLVRALEAHLDAIAADRSVRAVIITGAGERAFVAGADIAEYRGRQSRAFIDYQRESRRVFCKIEKLPQPVIAAVRGYALGGGFEIALCCDIIICAASARLGLPEGLLGLSPGGGGTQRLTRCVGKVVASDIMLAHRRITGERAHALGLAAECVPDDALMETALERARAVVAVAPLAAEEMKAAIRAAAETPLEAGLTLEQTLLYRLYNTDDAEEGINAFLEKRQPVFTGR</sequence>
<evidence type="ECO:0000313" key="4">
    <source>
        <dbReference type="EMBL" id="MFC3527925.1"/>
    </source>
</evidence>
<dbReference type="Pfam" id="PF00378">
    <property type="entry name" value="ECH_1"/>
    <property type="match status" value="1"/>
</dbReference>
<dbReference type="Proteomes" id="UP001595721">
    <property type="component" value="Unassembled WGS sequence"/>
</dbReference>
<dbReference type="Gene3D" id="1.10.12.10">
    <property type="entry name" value="Lyase 2-enoyl-coa Hydratase, Chain A, domain 2"/>
    <property type="match status" value="1"/>
</dbReference>
<dbReference type="InterPro" id="IPR001753">
    <property type="entry name" value="Enoyl-CoA_hydra/iso"/>
</dbReference>
<comment type="similarity">
    <text evidence="1 3">Belongs to the enoyl-CoA hydratase/isomerase family.</text>
</comment>
<dbReference type="CDD" id="cd06558">
    <property type="entry name" value="crotonase-like"/>
    <property type="match status" value="1"/>
</dbReference>
<dbReference type="InterPro" id="IPR029045">
    <property type="entry name" value="ClpP/crotonase-like_dom_sf"/>
</dbReference>
<dbReference type="PROSITE" id="PS00166">
    <property type="entry name" value="ENOYL_COA_HYDRATASE"/>
    <property type="match status" value="1"/>
</dbReference>
<dbReference type="InterPro" id="IPR014748">
    <property type="entry name" value="Enoyl-CoA_hydra_C"/>
</dbReference>
<reference evidence="5" key="1">
    <citation type="journal article" date="2019" name="Int. J. Syst. Evol. Microbiol.">
        <title>The Global Catalogue of Microorganisms (GCM) 10K type strain sequencing project: providing services to taxonomists for standard genome sequencing and annotation.</title>
        <authorList>
            <consortium name="The Broad Institute Genomics Platform"/>
            <consortium name="The Broad Institute Genome Sequencing Center for Infectious Disease"/>
            <person name="Wu L."/>
            <person name="Ma J."/>
        </authorList>
    </citation>
    <scope>NUCLEOTIDE SEQUENCE [LARGE SCALE GENOMIC DNA]</scope>
    <source>
        <strain evidence="5">KCTC 42899</strain>
    </source>
</reference>
<dbReference type="Gene3D" id="3.90.226.10">
    <property type="entry name" value="2-enoyl-CoA Hydratase, Chain A, domain 1"/>
    <property type="match status" value="1"/>
</dbReference>
<gene>
    <name evidence="4" type="ORF">ACFOMH_07015</name>
</gene>
<keyword evidence="5" id="KW-1185">Reference proteome</keyword>
<dbReference type="EMBL" id="JBHRXJ010000004">
    <property type="protein sequence ID" value="MFC3527925.1"/>
    <property type="molecule type" value="Genomic_DNA"/>
</dbReference>
<dbReference type="PANTHER" id="PTHR11941:SF54">
    <property type="entry name" value="ENOYL-COA HYDRATASE, MITOCHONDRIAL"/>
    <property type="match status" value="1"/>
</dbReference>
<evidence type="ECO:0000313" key="5">
    <source>
        <dbReference type="Proteomes" id="UP001595721"/>
    </source>
</evidence>